<feature type="transmembrane region" description="Helical" evidence="8">
    <location>
        <begin position="14"/>
        <end position="35"/>
    </location>
</feature>
<comment type="caution">
    <text evidence="10">The sequence shown here is derived from an EMBL/GenBank/DDBJ whole genome shotgun (WGS) entry which is preliminary data.</text>
</comment>
<dbReference type="AlphaFoldDB" id="A0A1F5E7T0"/>
<dbReference type="GO" id="GO:0016780">
    <property type="term" value="F:phosphotransferase activity, for other substituted phosphate groups"/>
    <property type="evidence" value="ECO:0007669"/>
    <property type="project" value="TreeGrafter"/>
</dbReference>
<evidence type="ECO:0000256" key="6">
    <source>
        <dbReference type="ARBA" id="ARBA00022989"/>
    </source>
</evidence>
<evidence type="ECO:0000313" key="10">
    <source>
        <dbReference type="EMBL" id="OGD63304.1"/>
    </source>
</evidence>
<keyword evidence="6 8" id="KW-1133">Transmembrane helix</keyword>
<keyword evidence="4" id="KW-0808">Transferase</keyword>
<name>A0A1F5E7T0_9BACT</name>
<dbReference type="Pfam" id="PF02397">
    <property type="entry name" value="Bac_transf"/>
    <property type="match status" value="1"/>
</dbReference>
<evidence type="ECO:0000256" key="8">
    <source>
        <dbReference type="SAM" id="Phobius"/>
    </source>
</evidence>
<evidence type="ECO:0000256" key="4">
    <source>
        <dbReference type="ARBA" id="ARBA00022679"/>
    </source>
</evidence>
<keyword evidence="3" id="KW-1003">Cell membrane</keyword>
<dbReference type="PANTHER" id="PTHR30576">
    <property type="entry name" value="COLANIC BIOSYNTHESIS UDP-GLUCOSE LIPID CARRIER TRANSFERASE"/>
    <property type="match status" value="1"/>
</dbReference>
<accession>A0A1F5E7T0</accession>
<organism evidence="10 11">
    <name type="scientific">Candidatus Beckwithbacteria bacterium RBG_13_42_9</name>
    <dbReference type="NCBI Taxonomy" id="1797457"/>
    <lineage>
        <taxon>Bacteria</taxon>
        <taxon>Candidatus Beckwithiibacteriota</taxon>
    </lineage>
</organism>
<proteinExistence type="inferred from homology"/>
<evidence type="ECO:0000256" key="1">
    <source>
        <dbReference type="ARBA" id="ARBA00004236"/>
    </source>
</evidence>
<dbReference type="InterPro" id="IPR003362">
    <property type="entry name" value="Bact_transf"/>
</dbReference>
<sequence>MNTAYDLTKRLMDIFMAVILAVIFLPVWIIVPILVKLDSPGPIFYRHRRVGRNGKEFWLYKFRTMVVNADEILFEHNQELLKKFKAGDWKLKNDPRITKLGKLIRNLTIDEFPQLLNVIKGEMSLIGPRAYIKKELSEQVKKYPKTKAWITDILKVKPGITGPWQTSGRNEIPFDKRAQMDVEYARAYNLWKDLGIMLKTPKAMISKW</sequence>
<dbReference type="EMBL" id="MEZK01000010">
    <property type="protein sequence ID" value="OGD63304.1"/>
    <property type="molecule type" value="Genomic_DNA"/>
</dbReference>
<gene>
    <name evidence="10" type="ORF">A2160_02295</name>
</gene>
<reference evidence="10 11" key="1">
    <citation type="journal article" date="2016" name="Nat. Commun.">
        <title>Thousands of microbial genomes shed light on interconnected biogeochemical processes in an aquifer system.</title>
        <authorList>
            <person name="Anantharaman K."/>
            <person name="Brown C.T."/>
            <person name="Hug L.A."/>
            <person name="Sharon I."/>
            <person name="Castelle C.J."/>
            <person name="Probst A.J."/>
            <person name="Thomas B.C."/>
            <person name="Singh A."/>
            <person name="Wilkins M.J."/>
            <person name="Karaoz U."/>
            <person name="Brodie E.L."/>
            <person name="Williams K.H."/>
            <person name="Hubbard S.S."/>
            <person name="Banfield J.F."/>
        </authorList>
    </citation>
    <scope>NUCLEOTIDE SEQUENCE [LARGE SCALE GENOMIC DNA]</scope>
</reference>
<dbReference type="PANTHER" id="PTHR30576:SF4">
    <property type="entry name" value="UNDECAPRENYL-PHOSPHATE GALACTOSE PHOSPHOTRANSFERASE"/>
    <property type="match status" value="1"/>
</dbReference>
<dbReference type="STRING" id="1797457.A2160_02295"/>
<evidence type="ECO:0000256" key="5">
    <source>
        <dbReference type="ARBA" id="ARBA00022692"/>
    </source>
</evidence>
<feature type="domain" description="Bacterial sugar transferase" evidence="9">
    <location>
        <begin position="9"/>
        <end position="205"/>
    </location>
</feature>
<dbReference type="Proteomes" id="UP000177006">
    <property type="component" value="Unassembled WGS sequence"/>
</dbReference>
<comment type="subcellular location">
    <subcellularLocation>
        <location evidence="1">Cell membrane</location>
    </subcellularLocation>
</comment>
<evidence type="ECO:0000256" key="7">
    <source>
        <dbReference type="ARBA" id="ARBA00023136"/>
    </source>
</evidence>
<evidence type="ECO:0000313" key="11">
    <source>
        <dbReference type="Proteomes" id="UP000177006"/>
    </source>
</evidence>
<protein>
    <recommendedName>
        <fullName evidence="9">Bacterial sugar transferase domain-containing protein</fullName>
    </recommendedName>
</protein>
<keyword evidence="5 8" id="KW-0812">Transmembrane</keyword>
<evidence type="ECO:0000259" key="9">
    <source>
        <dbReference type="Pfam" id="PF02397"/>
    </source>
</evidence>
<evidence type="ECO:0000256" key="3">
    <source>
        <dbReference type="ARBA" id="ARBA00022475"/>
    </source>
</evidence>
<comment type="similarity">
    <text evidence="2">Belongs to the bacterial sugar transferase family.</text>
</comment>
<evidence type="ECO:0000256" key="2">
    <source>
        <dbReference type="ARBA" id="ARBA00006464"/>
    </source>
</evidence>
<keyword evidence="7 8" id="KW-0472">Membrane</keyword>
<dbReference type="GO" id="GO:0005886">
    <property type="term" value="C:plasma membrane"/>
    <property type="evidence" value="ECO:0007669"/>
    <property type="project" value="UniProtKB-SubCell"/>
</dbReference>